<organism evidence="2 3">
    <name type="scientific">Romanomermis culicivorax</name>
    <name type="common">Nematode worm</name>
    <dbReference type="NCBI Taxonomy" id="13658"/>
    <lineage>
        <taxon>Eukaryota</taxon>
        <taxon>Metazoa</taxon>
        <taxon>Ecdysozoa</taxon>
        <taxon>Nematoda</taxon>
        <taxon>Enoplea</taxon>
        <taxon>Dorylaimia</taxon>
        <taxon>Mermithida</taxon>
        <taxon>Mermithoidea</taxon>
        <taxon>Mermithidae</taxon>
        <taxon>Romanomermis</taxon>
    </lineage>
</organism>
<dbReference type="AlphaFoldDB" id="A0A915LC34"/>
<reference evidence="3" key="1">
    <citation type="submission" date="2022-11" db="UniProtKB">
        <authorList>
            <consortium name="WormBaseParasite"/>
        </authorList>
    </citation>
    <scope>IDENTIFICATION</scope>
</reference>
<dbReference type="Proteomes" id="UP000887565">
    <property type="component" value="Unplaced"/>
</dbReference>
<accession>A0A915LC34</accession>
<evidence type="ECO:0000313" key="3">
    <source>
        <dbReference type="WBParaSite" id="nRc.2.0.1.t47908-RA"/>
    </source>
</evidence>
<name>A0A915LC34_ROMCU</name>
<proteinExistence type="predicted"/>
<keyword evidence="2" id="KW-1185">Reference proteome</keyword>
<evidence type="ECO:0000256" key="1">
    <source>
        <dbReference type="SAM" id="MobiDB-lite"/>
    </source>
</evidence>
<sequence length="234" mass="26291">MASNSSKAAEIFLTASAAFQKLGELTMQFSGPSGNSIQEVGAEDDSNLSHSHSLSKSGEEIDDIDEVVICLKKYEINVHWTDKEVESLRVALTKFCNDLDHISDEVRLKTKILENDSFQYLFPKQSSKNIKREKEFMKFNKKNRNFQQNSNRHGAFFTNVEEKVAVKNKEKSPAFLENFPGWSRGFKLAPAGGRGPADPLSSAMRNVCSTPLLNILGAFLEERFIKLRVIIKPS</sequence>
<evidence type="ECO:0000313" key="2">
    <source>
        <dbReference type="Proteomes" id="UP000887565"/>
    </source>
</evidence>
<feature type="region of interest" description="Disordered" evidence="1">
    <location>
        <begin position="33"/>
        <end position="55"/>
    </location>
</feature>
<dbReference type="WBParaSite" id="nRc.2.0.1.t47908-RA">
    <property type="protein sequence ID" value="nRc.2.0.1.t47908-RA"/>
    <property type="gene ID" value="nRc.2.0.1.g47908"/>
</dbReference>
<protein>
    <submittedName>
        <fullName evidence="3">Uncharacterized protein</fullName>
    </submittedName>
</protein>